<gene>
    <name evidence="1" type="ORF">AAJ76_2600052178</name>
</gene>
<dbReference type="Proteomes" id="UP000034350">
    <property type="component" value="Unassembled WGS sequence"/>
</dbReference>
<accession>A0A0F9WCU2</accession>
<sequence length="41" mass="5258">KKLNILWDIFKKFIYFLFFKKSFIKNIKTFNEYNRMKAYDL</sequence>
<name>A0A0F9WCU2_9MICR</name>
<protein>
    <submittedName>
        <fullName evidence="1">Uncharacterized protein</fullName>
    </submittedName>
</protein>
<keyword evidence="2" id="KW-1185">Reference proteome</keyword>
<dbReference type="EMBL" id="JPQZ01000026">
    <property type="protein sequence ID" value="KKO75286.1"/>
    <property type="molecule type" value="Genomic_DNA"/>
</dbReference>
<dbReference type="RefSeq" id="XP_024331028.1">
    <property type="nucleotide sequence ID" value="XM_024474846.1"/>
</dbReference>
<dbReference type="VEuPathDB" id="MicrosporidiaDB:AAJ76_2600052178"/>
<evidence type="ECO:0000313" key="1">
    <source>
        <dbReference type="EMBL" id="KKO75286.1"/>
    </source>
</evidence>
<evidence type="ECO:0000313" key="2">
    <source>
        <dbReference type="Proteomes" id="UP000034350"/>
    </source>
</evidence>
<comment type="caution">
    <text evidence="1">The sequence shown here is derived from an EMBL/GenBank/DDBJ whole genome shotgun (WGS) entry which is preliminary data.</text>
</comment>
<dbReference type="GeneID" id="36319774"/>
<proteinExistence type="predicted"/>
<organism evidence="1 2">
    <name type="scientific">Vairimorpha ceranae</name>
    <dbReference type="NCBI Taxonomy" id="40302"/>
    <lineage>
        <taxon>Eukaryota</taxon>
        <taxon>Fungi</taxon>
        <taxon>Fungi incertae sedis</taxon>
        <taxon>Microsporidia</taxon>
        <taxon>Nosematidae</taxon>
        <taxon>Vairimorpha</taxon>
    </lineage>
</organism>
<dbReference type="AlphaFoldDB" id="A0A0F9WCU2"/>
<feature type="non-terminal residue" evidence="1">
    <location>
        <position position="1"/>
    </location>
</feature>
<reference evidence="1 2" key="1">
    <citation type="journal article" date="2015" name="Environ. Microbiol.">
        <title>Genome analyses suggest the presence of polyploidy and recent human-driven expansions in eight global populations of the honeybee pathogen Nosema ceranae.</title>
        <authorList>
            <person name="Pelin A."/>
            <person name="Selman M."/>
            <person name="Aris-Brosou S."/>
            <person name="Farinelli L."/>
            <person name="Corradi N."/>
        </authorList>
    </citation>
    <scope>NUCLEOTIDE SEQUENCE [LARGE SCALE GENOMIC DNA]</scope>
    <source>
        <strain evidence="1 2">PA08 1199</strain>
    </source>
</reference>